<keyword evidence="2" id="KW-1185">Reference proteome</keyword>
<dbReference type="Proteomes" id="UP000275408">
    <property type="component" value="Unassembled WGS sequence"/>
</dbReference>
<protein>
    <submittedName>
        <fullName evidence="1">Uncharacterized protein</fullName>
    </submittedName>
</protein>
<reference evidence="1 2" key="1">
    <citation type="journal article" date="2018" name="Sci. Rep.">
        <title>Comparative analysis of the Pocillopora damicornis genome highlights role of immune system in coral evolution.</title>
        <authorList>
            <person name="Cunning R."/>
            <person name="Bay R.A."/>
            <person name="Gillette P."/>
            <person name="Baker A.C."/>
            <person name="Traylor-Knowles N."/>
        </authorList>
    </citation>
    <scope>NUCLEOTIDE SEQUENCE [LARGE SCALE GENOMIC DNA]</scope>
    <source>
        <strain evidence="1">RSMAS</strain>
        <tissue evidence="1">Whole animal</tissue>
    </source>
</reference>
<evidence type="ECO:0000313" key="2">
    <source>
        <dbReference type="Proteomes" id="UP000275408"/>
    </source>
</evidence>
<organism evidence="1 2">
    <name type="scientific">Pocillopora damicornis</name>
    <name type="common">Cauliflower coral</name>
    <name type="synonym">Millepora damicornis</name>
    <dbReference type="NCBI Taxonomy" id="46731"/>
    <lineage>
        <taxon>Eukaryota</taxon>
        <taxon>Metazoa</taxon>
        <taxon>Cnidaria</taxon>
        <taxon>Anthozoa</taxon>
        <taxon>Hexacorallia</taxon>
        <taxon>Scleractinia</taxon>
        <taxon>Astrocoeniina</taxon>
        <taxon>Pocilloporidae</taxon>
        <taxon>Pocillopora</taxon>
    </lineage>
</organism>
<sequence>MCRLLPPRGNRSSKGTSPLTQVLTTKLLQPFKKMEDEVVDLILTLKKYWQLEHIGIVSTKQQLTPDKQIAWEKISESRIFDMKWYQEAVPWKEERPLLVSNRPLADRRLQRSQSKKIAVAYQQVINKMFGSNTHYHREQFPLAVEAVQNKCYRENLMLSMKSIEEAKAIWEKITELEDLARLNVGEWISHQPKVIQDIPEQKDSYSNEKDITVQMFIQMFCACDSRKLPKLVTFLCKDPSDSDLLPHDDPVPVTNKFGELPVEKVELIKDSINNIQVNPPCSDTAAPAVKLDSFSPLSVEDVSNINSTSYNASCTLVLIPK</sequence>
<comment type="caution">
    <text evidence="1">The sequence shown here is derived from an EMBL/GenBank/DDBJ whole genome shotgun (WGS) entry which is preliminary data.</text>
</comment>
<evidence type="ECO:0000313" key="1">
    <source>
        <dbReference type="EMBL" id="RMX44453.1"/>
    </source>
</evidence>
<name>A0A3M6TST4_POCDA</name>
<gene>
    <name evidence="1" type="ORF">pdam_00010091</name>
</gene>
<accession>A0A3M6TST4</accession>
<dbReference type="EMBL" id="RCHS01002985">
    <property type="protein sequence ID" value="RMX44453.1"/>
    <property type="molecule type" value="Genomic_DNA"/>
</dbReference>
<proteinExistence type="predicted"/>
<dbReference type="AlphaFoldDB" id="A0A3M6TST4"/>